<evidence type="ECO:0000256" key="1">
    <source>
        <dbReference type="ARBA" id="ARBA00004304"/>
    </source>
</evidence>
<comment type="subunit">
    <text evidence="3">F-type ATPases have 2 components, CF(1) - the catalytic core - and CF(0) - the membrane proton channel.</text>
</comment>
<evidence type="ECO:0000256" key="3">
    <source>
        <dbReference type="ARBA" id="ARBA00011291"/>
    </source>
</evidence>
<dbReference type="GO" id="GO:0045259">
    <property type="term" value="C:proton-transporting ATP synthase complex"/>
    <property type="evidence" value="ECO:0007669"/>
    <property type="project" value="UniProtKB-KW"/>
</dbReference>
<keyword evidence="11 13" id="KW-0472">Membrane</keyword>
<dbReference type="GO" id="GO:0015078">
    <property type="term" value="F:proton transmembrane transporter activity"/>
    <property type="evidence" value="ECO:0007669"/>
    <property type="project" value="InterPro"/>
</dbReference>
<dbReference type="EMBL" id="KM592972">
    <property type="protein sequence ID" value="AJG02595.1"/>
    <property type="molecule type" value="Genomic_DNA"/>
</dbReference>
<keyword evidence="4 12" id="KW-0813">Transport</keyword>
<comment type="subcellular location">
    <subcellularLocation>
        <location evidence="1 12">Mitochondrion membrane</location>
        <topology evidence="1 12">Single-pass membrane protein</topology>
    </subcellularLocation>
</comment>
<evidence type="ECO:0000256" key="5">
    <source>
        <dbReference type="ARBA" id="ARBA00022547"/>
    </source>
</evidence>
<keyword evidence="5 12" id="KW-0138">CF(0)</keyword>
<keyword evidence="6 12" id="KW-0812">Transmembrane</keyword>
<evidence type="ECO:0000256" key="7">
    <source>
        <dbReference type="ARBA" id="ARBA00022781"/>
    </source>
</evidence>
<evidence type="ECO:0000256" key="4">
    <source>
        <dbReference type="ARBA" id="ARBA00022448"/>
    </source>
</evidence>
<keyword evidence="10 12" id="KW-0496">Mitochondrion</keyword>
<evidence type="ECO:0000256" key="2">
    <source>
        <dbReference type="ARBA" id="ARBA00008892"/>
    </source>
</evidence>
<keyword evidence="7 12" id="KW-0375">Hydrogen ion transport</keyword>
<accession>A0A0M3LV68</accession>
<dbReference type="InterPro" id="IPR001421">
    <property type="entry name" value="ATP8_metazoa"/>
</dbReference>
<organism evidence="14">
    <name type="scientific">Coenonympha tullia</name>
    <name type="common">Common ringlet butterfly</name>
    <dbReference type="NCBI Taxonomy" id="132697"/>
    <lineage>
        <taxon>Eukaryota</taxon>
        <taxon>Metazoa</taxon>
        <taxon>Ecdysozoa</taxon>
        <taxon>Arthropoda</taxon>
        <taxon>Hexapoda</taxon>
        <taxon>Insecta</taxon>
        <taxon>Pterygota</taxon>
        <taxon>Neoptera</taxon>
        <taxon>Endopterygota</taxon>
        <taxon>Lepidoptera</taxon>
        <taxon>Glossata</taxon>
        <taxon>Ditrysia</taxon>
        <taxon>Papilionoidea</taxon>
        <taxon>Nymphalidae</taxon>
        <taxon>Satyrinae</taxon>
        <taxon>Satyrini</taxon>
        <taxon>Coenonymphina</taxon>
        <taxon>Coenonympha</taxon>
    </lineage>
</organism>
<feature type="transmembrane region" description="Helical" evidence="13">
    <location>
        <begin position="7"/>
        <end position="31"/>
    </location>
</feature>
<dbReference type="AlphaFoldDB" id="A0A0M3LV68"/>
<evidence type="ECO:0000313" key="14">
    <source>
        <dbReference type="EMBL" id="AJG02595.1"/>
    </source>
</evidence>
<geneLocation type="mitochondrion" evidence="14"/>
<reference evidence="14" key="1">
    <citation type="submission" date="2014-09" db="EMBL/GenBank/DDBJ databases">
        <title>Mitogenomes from historical insect collections.</title>
        <authorList>
            <person name="Timmermans M.J.T.N."/>
            <person name="Viberg C."/>
            <person name="Martin G."/>
            <person name="Vogler A.P."/>
        </authorList>
    </citation>
    <scope>NUCLEOTIDE SEQUENCE</scope>
</reference>
<keyword evidence="8 13" id="KW-1133">Transmembrane helix</keyword>
<evidence type="ECO:0000256" key="10">
    <source>
        <dbReference type="ARBA" id="ARBA00023128"/>
    </source>
</evidence>
<evidence type="ECO:0000256" key="11">
    <source>
        <dbReference type="ARBA" id="ARBA00023136"/>
    </source>
</evidence>
<sequence length="54" mass="6805">MPQMMPINWLFSLFFFICIFILFNIINYYIFNYNYNIKTLTKNLISKNNLIWKW</sequence>
<evidence type="ECO:0000256" key="9">
    <source>
        <dbReference type="ARBA" id="ARBA00023065"/>
    </source>
</evidence>
<name>A0A0M3LV68_COETU</name>
<dbReference type="GO" id="GO:0031966">
    <property type="term" value="C:mitochondrial membrane"/>
    <property type="evidence" value="ECO:0007669"/>
    <property type="project" value="UniProtKB-SubCell"/>
</dbReference>
<keyword evidence="9 12" id="KW-0406">Ion transport</keyword>
<evidence type="ECO:0000256" key="13">
    <source>
        <dbReference type="SAM" id="Phobius"/>
    </source>
</evidence>
<gene>
    <name evidence="14" type="primary">ATP8</name>
</gene>
<protein>
    <recommendedName>
        <fullName evidence="12">ATP synthase complex subunit 8</fullName>
    </recommendedName>
</protein>
<dbReference type="Pfam" id="PF00895">
    <property type="entry name" value="ATP-synt_8"/>
    <property type="match status" value="1"/>
</dbReference>
<comment type="similarity">
    <text evidence="2 12">Belongs to the ATPase protein 8 family.</text>
</comment>
<dbReference type="GO" id="GO:0015986">
    <property type="term" value="P:proton motive force-driven ATP synthesis"/>
    <property type="evidence" value="ECO:0007669"/>
    <property type="project" value="InterPro"/>
</dbReference>
<evidence type="ECO:0000256" key="6">
    <source>
        <dbReference type="ARBA" id="ARBA00022692"/>
    </source>
</evidence>
<evidence type="ECO:0000256" key="12">
    <source>
        <dbReference type="RuleBase" id="RU003661"/>
    </source>
</evidence>
<evidence type="ECO:0000256" key="8">
    <source>
        <dbReference type="ARBA" id="ARBA00022989"/>
    </source>
</evidence>
<proteinExistence type="inferred from homology"/>